<feature type="domain" description="Alpha 1,4-glycosyltransferase" evidence="12">
    <location>
        <begin position="750"/>
        <end position="847"/>
    </location>
</feature>
<dbReference type="PANTHER" id="PTHR11214">
    <property type="entry name" value="BETA-1,3-N-ACETYLGLUCOSAMINYLTRANSFERASE"/>
    <property type="match status" value="1"/>
</dbReference>
<dbReference type="GO" id="GO:0016758">
    <property type="term" value="F:hexosyltransferase activity"/>
    <property type="evidence" value="ECO:0007669"/>
    <property type="project" value="InterPro"/>
</dbReference>
<feature type="transmembrane region" description="Helical" evidence="11">
    <location>
        <begin position="183"/>
        <end position="205"/>
    </location>
</feature>
<dbReference type="GO" id="GO:0000139">
    <property type="term" value="C:Golgi membrane"/>
    <property type="evidence" value="ECO:0007669"/>
    <property type="project" value="UniProtKB-SubCell"/>
</dbReference>
<protein>
    <recommendedName>
        <fullName evidence="12">Alpha 1,4-glycosyltransferase domain-containing protein</fullName>
    </recommendedName>
</protein>
<keyword evidence="4" id="KW-0328">Glycosyltransferase</keyword>
<dbReference type="GO" id="GO:0005789">
    <property type="term" value="C:endoplasmic reticulum membrane"/>
    <property type="evidence" value="ECO:0007669"/>
    <property type="project" value="InterPro"/>
</dbReference>
<evidence type="ECO:0000313" key="14">
    <source>
        <dbReference type="Proteomes" id="UP000654370"/>
    </source>
</evidence>
<dbReference type="Pfam" id="PF04572">
    <property type="entry name" value="Gb3_synth"/>
    <property type="match status" value="1"/>
</dbReference>
<dbReference type="OrthoDB" id="2139606at2759"/>
<feature type="transmembrane region" description="Helical" evidence="11">
    <location>
        <begin position="31"/>
        <end position="51"/>
    </location>
</feature>
<dbReference type="Pfam" id="PF12326">
    <property type="entry name" value="EOS1"/>
    <property type="match status" value="1"/>
</dbReference>
<dbReference type="InterPro" id="IPR021100">
    <property type="entry name" value="N-glycosylation_EOS1"/>
</dbReference>
<dbReference type="SUPFAM" id="SSF53448">
    <property type="entry name" value="Nucleotide-diphospho-sugar transferases"/>
    <property type="match status" value="1"/>
</dbReference>
<feature type="transmembrane region" description="Helical" evidence="11">
    <location>
        <begin position="112"/>
        <end position="134"/>
    </location>
</feature>
<comment type="caution">
    <text evidence="13">The sequence shown here is derived from an EMBL/GenBank/DDBJ whole genome shotgun (WGS) entry which is preliminary data.</text>
</comment>
<evidence type="ECO:0000256" key="3">
    <source>
        <dbReference type="ARBA" id="ARBA00009003"/>
    </source>
</evidence>
<keyword evidence="5" id="KW-0808">Transferase</keyword>
<dbReference type="InterPro" id="IPR007652">
    <property type="entry name" value="A1-4-GlycosylTfrase_dom"/>
</dbReference>
<keyword evidence="10 11" id="KW-0472">Membrane</keyword>
<keyword evidence="8 11" id="KW-1133">Transmembrane helix</keyword>
<dbReference type="Gene3D" id="3.90.550.50">
    <property type="match status" value="1"/>
</dbReference>
<dbReference type="Proteomes" id="UP000654370">
    <property type="component" value="Unassembled WGS sequence"/>
</dbReference>
<evidence type="ECO:0000256" key="10">
    <source>
        <dbReference type="ARBA" id="ARBA00023136"/>
    </source>
</evidence>
<keyword evidence="9" id="KW-0333">Golgi apparatus</keyword>
<gene>
    <name evidence="13" type="ORF">INT43_001494</name>
</gene>
<keyword evidence="6 11" id="KW-0812">Transmembrane</keyword>
<dbReference type="InterPro" id="IPR029044">
    <property type="entry name" value="Nucleotide-diphossugar_trans"/>
</dbReference>
<evidence type="ECO:0000259" key="12">
    <source>
        <dbReference type="Pfam" id="PF04572"/>
    </source>
</evidence>
<sequence>MVHFLNYQPNPLPSFRHRALSLSTLNVPRRYHIPIILLRALSLIPSLFGLFRNIGCAWRVPLRDAGGAIVLRSTQSDYWVATLWCMLAGYWSWILTTSMMRRWLYHYELSNAIVRLVTLTAINWSISAFISSHYGPDAPIWIWMTICFILLVSNVLKIVLASSPKYNRKVEDVQEPRINHKSTVVKVLILPLFVVILLTMFSSMIQIDRLRYTSSQLMKQEFKLAGAVNVAELGQSAVKVMVVVLSSWTPKGFEKRQIFRNTTLKLMPENSDRISFSYRFILGEAPSAKASTLMGPSITKENEIYNDILIVPSSDLYNDLSRKVYKALEWSNGYQFDFLVKTDDDIFVRWDTIGNELATMGPQRFYWRGLGYWNIPPIKNSENKNAAFDYQLPMFPPFTAGALYILSRDVVNAIVGTPGPRLYTKNEDQNLGIWLFPYNIKPIHDRRIQQADVCEDDMIAKHFGDSYEIGGTMYDMLNNIENNKRLCSGFKTNLCALCYPCRGKANHWKDWNFDCDDTRGVTLLHQPEMTMVTESVKQVKDKSEVSIIGRNDDWIIKGLLTQLTSTYSETDNWHLLHWVCWTTDPSSFTDRHWRTLELIWVHQPRAVVFMLTTTLPDDFFDEYKRHGYNIHLVHFNKDLLLKYKWYLGPDSHSWLRDWDKWDKGPYFFSHLTDYMRYLLIYKYGGTYMDMDALWIRSPPDDNLEFIGADYATLKSDADWTLDENGMYLAPGVMRFRKGWTAFKDIAEAAFSPSYNPACFNCVGPRAITIYVKNNRKPMEAAGFVIVPNHVLYPVNYVEVHRLLEADALAAHELRNQMIPRSWSIHLFGKMTNHLPVNSGSVVDLVFKKFDLDIPHTDTTTHNIISSTGSTTTPFKLMGPKNYVYQTSSATTKLSLSPADALQQVPGTFQGLDVIFVRGGPARSREVKIKVLVTSGRVRIGPAHGSDFAETTVDLRDVTKKDVNALLNSIMYTPSANLAANGGHDDIFISVEYGDDGQRAREEITIKIFVSEVDGPVF</sequence>
<comment type="subcellular location">
    <subcellularLocation>
        <location evidence="1">Golgi apparatus membrane</location>
        <topology evidence="1">Single-pass type II membrane protein</topology>
    </subcellularLocation>
</comment>
<name>A0A8H7PDP8_MORIS</name>
<evidence type="ECO:0000256" key="2">
    <source>
        <dbReference type="ARBA" id="ARBA00008661"/>
    </source>
</evidence>
<feature type="transmembrane region" description="Helical" evidence="11">
    <location>
        <begin position="140"/>
        <end position="162"/>
    </location>
</feature>
<evidence type="ECO:0000256" key="8">
    <source>
        <dbReference type="ARBA" id="ARBA00022989"/>
    </source>
</evidence>
<dbReference type="InterPro" id="IPR007577">
    <property type="entry name" value="GlycoTrfase_DXD_sugar-bd_CS"/>
</dbReference>
<evidence type="ECO:0000256" key="11">
    <source>
        <dbReference type="SAM" id="Phobius"/>
    </source>
</evidence>
<accession>A0A8H7PDP8</accession>
<reference evidence="13" key="1">
    <citation type="submission" date="2020-12" db="EMBL/GenBank/DDBJ databases">
        <title>Metabolic potential, ecology and presence of endohyphal bacteria is reflected in genomic diversity of Mucoromycotina.</title>
        <authorList>
            <person name="Muszewska A."/>
            <person name="Okrasinska A."/>
            <person name="Steczkiewicz K."/>
            <person name="Drgas O."/>
            <person name="Orlowska M."/>
            <person name="Perlinska-Lenart U."/>
            <person name="Aleksandrzak-Piekarczyk T."/>
            <person name="Szatraj K."/>
            <person name="Zielenkiewicz U."/>
            <person name="Pilsyk S."/>
            <person name="Malc E."/>
            <person name="Mieczkowski P."/>
            <person name="Kruszewska J.S."/>
            <person name="Biernat P."/>
            <person name="Pawlowska J."/>
        </authorList>
    </citation>
    <scope>NUCLEOTIDE SEQUENCE</scope>
    <source>
        <strain evidence="13">WA0000067209</strain>
    </source>
</reference>
<dbReference type="InterPro" id="IPR002659">
    <property type="entry name" value="Glyco_trans_31"/>
</dbReference>
<evidence type="ECO:0000256" key="9">
    <source>
        <dbReference type="ARBA" id="ARBA00023034"/>
    </source>
</evidence>
<dbReference type="Pfam" id="PF04488">
    <property type="entry name" value="Gly_transf_sug"/>
    <property type="match status" value="1"/>
</dbReference>
<evidence type="ECO:0000256" key="6">
    <source>
        <dbReference type="ARBA" id="ARBA00022692"/>
    </source>
</evidence>
<dbReference type="EMBL" id="JAEPQZ010000018">
    <property type="protein sequence ID" value="KAG2172017.1"/>
    <property type="molecule type" value="Genomic_DNA"/>
</dbReference>
<feature type="transmembrane region" description="Helical" evidence="11">
    <location>
        <begin position="78"/>
        <end position="100"/>
    </location>
</feature>
<keyword evidence="7" id="KW-0735">Signal-anchor</keyword>
<keyword evidence="14" id="KW-1185">Reference proteome</keyword>
<dbReference type="Pfam" id="PF01762">
    <property type="entry name" value="Galactosyl_T"/>
    <property type="match status" value="1"/>
</dbReference>
<organism evidence="13 14">
    <name type="scientific">Mortierella isabellina</name>
    <name type="common">Filamentous fungus</name>
    <name type="synonym">Umbelopsis isabellina</name>
    <dbReference type="NCBI Taxonomy" id="91625"/>
    <lineage>
        <taxon>Eukaryota</taxon>
        <taxon>Fungi</taxon>
        <taxon>Fungi incertae sedis</taxon>
        <taxon>Mucoromycota</taxon>
        <taxon>Mucoromycotina</taxon>
        <taxon>Umbelopsidomycetes</taxon>
        <taxon>Umbelopsidales</taxon>
        <taxon>Umbelopsidaceae</taxon>
        <taxon>Umbelopsis</taxon>
    </lineage>
</organism>
<dbReference type="GO" id="GO:0034599">
    <property type="term" value="P:cellular response to oxidative stress"/>
    <property type="evidence" value="ECO:0007669"/>
    <property type="project" value="InterPro"/>
</dbReference>
<comment type="similarity">
    <text evidence="3">Belongs to the glycosyltransferase 32 family.</text>
</comment>
<evidence type="ECO:0000313" key="13">
    <source>
        <dbReference type="EMBL" id="KAG2172017.1"/>
    </source>
</evidence>
<evidence type="ECO:0000256" key="7">
    <source>
        <dbReference type="ARBA" id="ARBA00022968"/>
    </source>
</evidence>
<dbReference type="AlphaFoldDB" id="A0A8H7PDP8"/>
<evidence type="ECO:0000256" key="5">
    <source>
        <dbReference type="ARBA" id="ARBA00022679"/>
    </source>
</evidence>
<dbReference type="PANTHER" id="PTHR11214:SF3">
    <property type="entry name" value="BETA-1,3-GALACTOSYLTRANSFERASE 6"/>
    <property type="match status" value="1"/>
</dbReference>
<proteinExistence type="inferred from homology"/>
<evidence type="ECO:0000256" key="4">
    <source>
        <dbReference type="ARBA" id="ARBA00022676"/>
    </source>
</evidence>
<comment type="similarity">
    <text evidence="2">Belongs to the glycosyltransferase 31 family.</text>
</comment>
<evidence type="ECO:0000256" key="1">
    <source>
        <dbReference type="ARBA" id="ARBA00004323"/>
    </source>
</evidence>